<dbReference type="InterPro" id="IPR011335">
    <property type="entry name" value="Restrct_endonuc-II-like"/>
</dbReference>
<evidence type="ECO:0000256" key="2">
    <source>
        <dbReference type="ARBA" id="ARBA00022741"/>
    </source>
</evidence>
<dbReference type="GO" id="GO:0005829">
    <property type="term" value="C:cytosol"/>
    <property type="evidence" value="ECO:0007669"/>
    <property type="project" value="TreeGrafter"/>
</dbReference>
<keyword evidence="5 15" id="KW-0347">Helicase</keyword>
<dbReference type="RefSeq" id="WP_159806214.1">
    <property type="nucleotide sequence ID" value="NZ_BLJE01000002.1"/>
</dbReference>
<accession>A0A6N6JEJ5</accession>
<dbReference type="InterPro" id="IPR027417">
    <property type="entry name" value="P-loop_NTPase"/>
</dbReference>
<feature type="domain" description="UvrD-like helicase C-terminal" evidence="17">
    <location>
        <begin position="495"/>
        <end position="777"/>
    </location>
</feature>
<dbReference type="EC" id="5.6.2.4" evidence="12"/>
<dbReference type="PROSITE" id="PS51198">
    <property type="entry name" value="UVRD_HELICASE_ATP_BIND"/>
    <property type="match status" value="1"/>
</dbReference>
<dbReference type="GO" id="GO:0004527">
    <property type="term" value="F:exonuclease activity"/>
    <property type="evidence" value="ECO:0007669"/>
    <property type="project" value="UniProtKB-KW"/>
</dbReference>
<dbReference type="InterPro" id="IPR000212">
    <property type="entry name" value="DNA_helicase_UvrD/REP"/>
</dbReference>
<dbReference type="Gene3D" id="3.90.320.10">
    <property type="match status" value="1"/>
</dbReference>
<evidence type="ECO:0000256" key="15">
    <source>
        <dbReference type="PROSITE-ProRule" id="PRU00560"/>
    </source>
</evidence>
<feature type="domain" description="UvrD-like helicase ATP-binding" evidence="16">
    <location>
        <begin position="2"/>
        <end position="469"/>
    </location>
</feature>
<evidence type="ECO:0000256" key="14">
    <source>
        <dbReference type="ARBA" id="ARBA00048988"/>
    </source>
</evidence>
<evidence type="ECO:0000256" key="6">
    <source>
        <dbReference type="ARBA" id="ARBA00022839"/>
    </source>
</evidence>
<dbReference type="PANTHER" id="PTHR11070">
    <property type="entry name" value="UVRD / RECB / PCRA DNA HELICASE FAMILY MEMBER"/>
    <property type="match status" value="1"/>
</dbReference>
<evidence type="ECO:0000256" key="10">
    <source>
        <dbReference type="ARBA" id="ARBA00023235"/>
    </source>
</evidence>
<evidence type="ECO:0000256" key="1">
    <source>
        <dbReference type="ARBA" id="ARBA00022722"/>
    </source>
</evidence>
<proteinExistence type="predicted"/>
<comment type="catalytic activity">
    <reaction evidence="14">
        <text>ATP + H2O = ADP + phosphate + H(+)</text>
        <dbReference type="Rhea" id="RHEA:13065"/>
        <dbReference type="ChEBI" id="CHEBI:15377"/>
        <dbReference type="ChEBI" id="CHEBI:15378"/>
        <dbReference type="ChEBI" id="CHEBI:30616"/>
        <dbReference type="ChEBI" id="CHEBI:43474"/>
        <dbReference type="ChEBI" id="CHEBI:456216"/>
        <dbReference type="EC" id="5.6.2.4"/>
    </reaction>
</comment>
<comment type="catalytic activity">
    <reaction evidence="11">
        <text>Couples ATP hydrolysis with the unwinding of duplex DNA by translocating in the 3'-5' direction.</text>
        <dbReference type="EC" id="5.6.2.4"/>
    </reaction>
</comment>
<dbReference type="OrthoDB" id="9810135at2"/>
<evidence type="ECO:0000256" key="7">
    <source>
        <dbReference type="ARBA" id="ARBA00022840"/>
    </source>
</evidence>
<organism evidence="18 19">
    <name type="scientific">Litoreibacter roseus</name>
    <dbReference type="NCBI Taxonomy" id="2601869"/>
    <lineage>
        <taxon>Bacteria</taxon>
        <taxon>Pseudomonadati</taxon>
        <taxon>Pseudomonadota</taxon>
        <taxon>Alphaproteobacteria</taxon>
        <taxon>Rhodobacterales</taxon>
        <taxon>Roseobacteraceae</taxon>
        <taxon>Litoreibacter</taxon>
    </lineage>
</organism>
<gene>
    <name evidence="18" type="ORF">KIN_18450</name>
</gene>
<dbReference type="InterPro" id="IPR038726">
    <property type="entry name" value="PDDEXK_AddAB-type"/>
</dbReference>
<dbReference type="PROSITE" id="PS51217">
    <property type="entry name" value="UVRD_HELICASE_CTER"/>
    <property type="match status" value="1"/>
</dbReference>
<evidence type="ECO:0000256" key="11">
    <source>
        <dbReference type="ARBA" id="ARBA00034617"/>
    </source>
</evidence>
<evidence type="ECO:0000256" key="12">
    <source>
        <dbReference type="ARBA" id="ARBA00034808"/>
    </source>
</evidence>
<evidence type="ECO:0000256" key="9">
    <source>
        <dbReference type="ARBA" id="ARBA00023204"/>
    </source>
</evidence>
<evidence type="ECO:0000256" key="8">
    <source>
        <dbReference type="ARBA" id="ARBA00023125"/>
    </source>
</evidence>
<evidence type="ECO:0000256" key="13">
    <source>
        <dbReference type="ARBA" id="ARBA00034923"/>
    </source>
</evidence>
<dbReference type="Pfam" id="PF00580">
    <property type="entry name" value="UvrD-helicase"/>
    <property type="match status" value="1"/>
</dbReference>
<keyword evidence="2 15" id="KW-0547">Nucleotide-binding</keyword>
<dbReference type="GO" id="GO:0033202">
    <property type="term" value="C:DNA helicase complex"/>
    <property type="evidence" value="ECO:0007669"/>
    <property type="project" value="TreeGrafter"/>
</dbReference>
<dbReference type="NCBIfam" id="TIGR02784">
    <property type="entry name" value="addA_alphas"/>
    <property type="match status" value="1"/>
</dbReference>
<keyword evidence="3" id="KW-0227">DNA damage</keyword>
<evidence type="ECO:0000313" key="19">
    <source>
        <dbReference type="Proteomes" id="UP000436822"/>
    </source>
</evidence>
<feature type="binding site" evidence="15">
    <location>
        <begin position="23"/>
        <end position="30"/>
    </location>
    <ligand>
        <name>ATP</name>
        <dbReference type="ChEBI" id="CHEBI:30616"/>
    </ligand>
</feature>
<dbReference type="SUPFAM" id="SSF52540">
    <property type="entry name" value="P-loop containing nucleoside triphosphate hydrolases"/>
    <property type="match status" value="1"/>
</dbReference>
<evidence type="ECO:0000256" key="5">
    <source>
        <dbReference type="ARBA" id="ARBA00022806"/>
    </source>
</evidence>
<sequence>MMDDASRAQVSAADPGKSTWLSANAGSGKTRVLTDRVARLLLGGVPPQRILCLTYTKAAASEMQNRLFRRLGAWAMMSNADLAESLSGLGVPADILTSETLAEARRLFAKAIETPGGLKIQTIHSFCASLLRRFPLEAGVSPNFREMDDRTTKLARSEILDQMAEDCPDVFSAFAEHFRGDDTDKMLGEIAKNAAAFQSASLEALAKWFGLDPRADEAAVAKRAFIGGEDALVSDVVKELKNGKESDQALAAALSVLDLSVPDLEASQTLERLFLTAGGTPKKFQPTKDVKVALGPIAEAFDDFRNRIADARDDRFAARALRRTQILYAFAGVFLQRLAQYKLRTAQLDFDDLILKARALLTDPAVASWVLFKLDGGVDHILVDEAQDTSPAQWDVVQLLAQEFTSGVGAQSPQARTIFVVGDPKQSIYSFQGADPAAFDTMREYFNTALSDLGQDLQQQDLLYSFRSAEPVLQLVDATFTEDLRKGMGDQLLHHAFKSALPGRVDLWPVVEPEEAEPERDWFDPVDILGTDHHSVRLARNVARFIKEQLESGRITQLEEHGGETTKVTRPIRASDFLILVQGRGSSNGLFKELLRACKDADLPIAGADRLKVGAELGVKDLTALLSYLATPEDDLSLATVLRSPLCGLSEAELYDLAHGRPSYLRQSLEEHRERFPQVHAMLKDLRDQADFLRPYDLLERALTRHGGRERIVARLGAAAEEGIAALLDQAQRFEQASVPNLTSFLAWLAADELEIKRQLDGSNDEIRIMTVHGAKGLEAPIVILPETLTAAKPVRDEIFVIDGLPLWKPPSEQMPKCIQDVSDQIKTRQDEERMRLLYVAMTRAESWLVICGAGKVPKTARSTWYQILEDGMARAGATQPQEQEVALRLSHLSWPEPQRHQTVELVMAEKSALPDWAYASTIAPRPASKTYAPSDLGGAKVIFRDKTSEPNDGKERGTAVHLLLEHLAPLPDEQREDRGLAMLARMGPLAESGLLAEALAVLRAPELTDIFAPDTLAEVPVSASLPSLNGARIYGSIDRLIITEDGILAVDFKSNFVVPERAADTPDGLLRQMGAYAEALEQIYPGKKIATAILWTKTATLMTLPHDIVRSALRDAIYLDPSEGSSYVQTN</sequence>
<dbReference type="GO" id="GO:0043138">
    <property type="term" value="F:3'-5' DNA helicase activity"/>
    <property type="evidence" value="ECO:0007669"/>
    <property type="project" value="UniProtKB-EC"/>
</dbReference>
<comment type="caution">
    <text evidence="18">The sequence shown here is derived from an EMBL/GenBank/DDBJ whole genome shotgun (WGS) entry which is preliminary data.</text>
</comment>
<evidence type="ECO:0000259" key="16">
    <source>
        <dbReference type="PROSITE" id="PS51198"/>
    </source>
</evidence>
<evidence type="ECO:0000256" key="3">
    <source>
        <dbReference type="ARBA" id="ARBA00022763"/>
    </source>
</evidence>
<dbReference type="GO" id="GO:0005524">
    <property type="term" value="F:ATP binding"/>
    <property type="evidence" value="ECO:0007669"/>
    <property type="project" value="UniProtKB-UniRule"/>
</dbReference>
<dbReference type="InterPro" id="IPR014151">
    <property type="entry name" value="DNA_helicase_AddA"/>
</dbReference>
<keyword evidence="19" id="KW-1185">Reference proteome</keyword>
<keyword evidence="8" id="KW-0238">DNA-binding</keyword>
<dbReference type="GO" id="GO:0000725">
    <property type="term" value="P:recombinational repair"/>
    <property type="evidence" value="ECO:0007669"/>
    <property type="project" value="TreeGrafter"/>
</dbReference>
<evidence type="ECO:0000259" key="17">
    <source>
        <dbReference type="PROSITE" id="PS51217"/>
    </source>
</evidence>
<dbReference type="Proteomes" id="UP000436822">
    <property type="component" value="Unassembled WGS sequence"/>
</dbReference>
<dbReference type="Gene3D" id="3.40.50.300">
    <property type="entry name" value="P-loop containing nucleotide triphosphate hydrolases"/>
    <property type="match status" value="4"/>
</dbReference>
<dbReference type="PANTHER" id="PTHR11070:SF2">
    <property type="entry name" value="ATP-DEPENDENT DNA HELICASE SRS2"/>
    <property type="match status" value="1"/>
</dbReference>
<dbReference type="InterPro" id="IPR011604">
    <property type="entry name" value="PDDEXK-like_dom_sf"/>
</dbReference>
<dbReference type="GO" id="GO:0003677">
    <property type="term" value="F:DNA binding"/>
    <property type="evidence" value="ECO:0007669"/>
    <property type="project" value="UniProtKB-KW"/>
</dbReference>
<keyword evidence="10" id="KW-0413">Isomerase</keyword>
<dbReference type="SUPFAM" id="SSF52980">
    <property type="entry name" value="Restriction endonuclease-like"/>
    <property type="match status" value="1"/>
</dbReference>
<keyword evidence="9" id="KW-0234">DNA repair</keyword>
<dbReference type="Pfam" id="PF13361">
    <property type="entry name" value="UvrD_C"/>
    <property type="match status" value="1"/>
</dbReference>
<dbReference type="AlphaFoldDB" id="A0A6N6JEJ5"/>
<reference evidence="18 19" key="1">
    <citation type="submission" date="2019-12" db="EMBL/GenBank/DDBJ databases">
        <title>Litoreibacter badius sp. nov., a novel bacteriochlorophyll a-containing bacterium in the genus Litoreibacter.</title>
        <authorList>
            <person name="Kanamuro M."/>
            <person name="Takabe Y."/>
            <person name="Mori K."/>
            <person name="Takaichi S."/>
            <person name="Hanada S."/>
        </authorList>
    </citation>
    <scope>NUCLEOTIDE SEQUENCE [LARGE SCALE GENOMIC DNA]</scope>
    <source>
        <strain evidence="18 19">K6</strain>
    </source>
</reference>
<evidence type="ECO:0000256" key="4">
    <source>
        <dbReference type="ARBA" id="ARBA00022801"/>
    </source>
</evidence>
<keyword evidence="4 15" id="KW-0378">Hydrolase</keyword>
<dbReference type="EMBL" id="BLJE01000002">
    <property type="protein sequence ID" value="GFE64771.1"/>
    <property type="molecule type" value="Genomic_DNA"/>
</dbReference>
<dbReference type="Pfam" id="PF12705">
    <property type="entry name" value="PDDEXK_1"/>
    <property type="match status" value="1"/>
</dbReference>
<dbReference type="Gene3D" id="1.10.486.10">
    <property type="entry name" value="PCRA, domain 4"/>
    <property type="match status" value="1"/>
</dbReference>
<keyword evidence="6" id="KW-0269">Exonuclease</keyword>
<protein>
    <recommendedName>
        <fullName evidence="12">DNA 3'-5' helicase</fullName>
        <ecNumber evidence="12">5.6.2.4</ecNumber>
    </recommendedName>
    <alternativeName>
        <fullName evidence="13">DNA 3'-5' helicase II</fullName>
    </alternativeName>
</protein>
<dbReference type="InterPro" id="IPR014017">
    <property type="entry name" value="DNA_helicase_UvrD-like_C"/>
</dbReference>
<keyword evidence="7 15" id="KW-0067">ATP-binding</keyword>
<dbReference type="InterPro" id="IPR014016">
    <property type="entry name" value="UvrD-like_ATP-bd"/>
</dbReference>
<evidence type="ECO:0000313" key="18">
    <source>
        <dbReference type="EMBL" id="GFE64771.1"/>
    </source>
</evidence>
<keyword evidence="1" id="KW-0540">Nuclease</keyword>
<name>A0A6N6JEJ5_9RHOB</name>